<dbReference type="Pfam" id="PF00251">
    <property type="entry name" value="Glyco_hydro_32N"/>
    <property type="match status" value="1"/>
</dbReference>
<organism evidence="6 7">
    <name type="scientific">Nostocoides japonicum T1-X7</name>
    <dbReference type="NCBI Taxonomy" id="1194083"/>
    <lineage>
        <taxon>Bacteria</taxon>
        <taxon>Bacillati</taxon>
        <taxon>Actinomycetota</taxon>
        <taxon>Actinomycetes</taxon>
        <taxon>Micrococcales</taxon>
        <taxon>Intrasporangiaceae</taxon>
        <taxon>Nostocoides</taxon>
    </lineage>
</organism>
<dbReference type="GO" id="GO:0004564">
    <property type="term" value="F:beta-fructofuranosidase activity"/>
    <property type="evidence" value="ECO:0007669"/>
    <property type="project" value="UniProtKB-EC"/>
</dbReference>
<keyword evidence="7" id="KW-1185">Reference proteome</keyword>
<keyword evidence="4" id="KW-0326">Glycosidase</keyword>
<dbReference type="InterPro" id="IPR013148">
    <property type="entry name" value="Glyco_hydro_32_N"/>
</dbReference>
<evidence type="ECO:0000256" key="2">
    <source>
        <dbReference type="ARBA" id="ARBA00012758"/>
    </source>
</evidence>
<dbReference type="STRING" id="1194083.BN12_10054"/>
<dbReference type="InterPro" id="IPR018053">
    <property type="entry name" value="Glyco_hydro_32_AS"/>
</dbReference>
<dbReference type="OrthoDB" id="9776657at2"/>
<dbReference type="InterPro" id="IPR051214">
    <property type="entry name" value="GH32_Enzymes"/>
</dbReference>
<evidence type="ECO:0000313" key="6">
    <source>
        <dbReference type="EMBL" id="CCH75907.1"/>
    </source>
</evidence>
<reference evidence="6 7" key="1">
    <citation type="journal article" date="2013" name="ISME J.">
        <title>A metabolic model for members of the genus Tetrasphaera involved in enhanced biological phosphorus removal.</title>
        <authorList>
            <person name="Kristiansen R."/>
            <person name="Nguyen H.T.T."/>
            <person name="Saunders A.M."/>
            <person name="Nielsen J.L."/>
            <person name="Wimmer R."/>
            <person name="Le V.Q."/>
            <person name="McIlroy S.J."/>
            <person name="Petrovski S."/>
            <person name="Seviour R.J."/>
            <person name="Calteau A."/>
            <person name="Nielsen K.L."/>
            <person name="Nielsen P.H."/>
        </authorList>
    </citation>
    <scope>NUCLEOTIDE SEQUENCE [LARGE SCALE GENOMIC DNA]</scope>
    <source>
        <strain evidence="6 7">T1-X7</strain>
    </source>
</reference>
<dbReference type="CDD" id="cd08996">
    <property type="entry name" value="GH32_FFase"/>
    <property type="match status" value="1"/>
</dbReference>
<dbReference type="PROSITE" id="PS00609">
    <property type="entry name" value="GLYCOSYL_HYDROL_F32"/>
    <property type="match status" value="1"/>
</dbReference>
<sequence>MGMTASDEAPRPVPPRLHIRPRRGWINDPNAVVRWNGRWHVFFQHNPYAAVHDRIHWGHVSSEDLVTWHEHPVAFGPEPGGPDRYGCWTGVFVTGLDRPAVAYSGVIDASGESTICLRYGSEDLETWDSPIIVGTTPHDAGVTVMRDPFVFSWRGRRWGILGARLGADLPAVLLYSCDDIENWEFVDVWMTGDGPLWSSEDSDMWECPQVVWVDEEPVVIISLQLEGLPGAVLAVEGSVTEEDGAPRFTPASVDRLDGRLWFYAPQAVQDQRTPLMFGWILQDNVPGDGDQVAGCLTFPRRLGRRADGTLVTRLDPAVDRLRTGPPTRVPAGSGRPLPAAAVVDVVSVATDMAGDIVLHGGGSTIVVPPVAGTTAWTDGEVVEVFPGDGGLPSAIRGIGAWPWMLEVPEGAEVTVTVLGLPSAAR</sequence>
<dbReference type="Proteomes" id="UP000035721">
    <property type="component" value="Unassembled WGS sequence"/>
</dbReference>
<name>A0A077LTT2_9MICO</name>
<accession>A0A077LTT2</accession>
<feature type="domain" description="Glycosyl hydrolase family 32 N-terminal" evidence="5">
    <location>
        <begin position="18"/>
        <end position="306"/>
    </location>
</feature>
<evidence type="ECO:0000256" key="1">
    <source>
        <dbReference type="ARBA" id="ARBA00009902"/>
    </source>
</evidence>
<gene>
    <name evidence="6" type="ORF">BN12_10054</name>
</gene>
<evidence type="ECO:0000256" key="3">
    <source>
        <dbReference type="ARBA" id="ARBA00022801"/>
    </source>
</evidence>
<dbReference type="SMART" id="SM00640">
    <property type="entry name" value="Glyco_32"/>
    <property type="match status" value="1"/>
</dbReference>
<evidence type="ECO:0000313" key="7">
    <source>
        <dbReference type="Proteomes" id="UP000035721"/>
    </source>
</evidence>
<dbReference type="EC" id="3.2.1.26" evidence="2"/>
<dbReference type="EMBL" id="CAJB01000001">
    <property type="protein sequence ID" value="CCH75907.1"/>
    <property type="molecule type" value="Genomic_DNA"/>
</dbReference>
<comment type="caution">
    <text evidence="6">The sequence shown here is derived from an EMBL/GenBank/DDBJ whole genome shotgun (WGS) entry which is preliminary data.</text>
</comment>
<dbReference type="PANTHER" id="PTHR43101:SF1">
    <property type="entry name" value="BETA-FRUCTOSIDASE"/>
    <property type="match status" value="1"/>
</dbReference>
<comment type="similarity">
    <text evidence="1">Belongs to the glycosyl hydrolase 32 family.</text>
</comment>
<dbReference type="InterPro" id="IPR023296">
    <property type="entry name" value="Glyco_hydro_beta-prop_sf"/>
</dbReference>
<evidence type="ECO:0000259" key="5">
    <source>
        <dbReference type="Pfam" id="PF00251"/>
    </source>
</evidence>
<dbReference type="PANTHER" id="PTHR43101">
    <property type="entry name" value="BETA-FRUCTOSIDASE"/>
    <property type="match status" value="1"/>
</dbReference>
<keyword evidence="3 6" id="KW-0378">Hydrolase</keyword>
<proteinExistence type="inferred from homology"/>
<dbReference type="AlphaFoldDB" id="A0A077LTT2"/>
<evidence type="ECO:0000256" key="4">
    <source>
        <dbReference type="ARBA" id="ARBA00023295"/>
    </source>
</evidence>
<dbReference type="InterPro" id="IPR001362">
    <property type="entry name" value="Glyco_hydro_32"/>
</dbReference>
<protein>
    <recommendedName>
        <fullName evidence="2">beta-fructofuranosidase</fullName>
        <ecNumber evidence="2">3.2.1.26</ecNumber>
    </recommendedName>
</protein>
<dbReference type="Gene3D" id="2.115.10.20">
    <property type="entry name" value="Glycosyl hydrolase domain, family 43"/>
    <property type="match status" value="1"/>
</dbReference>
<dbReference type="GO" id="GO:0005975">
    <property type="term" value="P:carbohydrate metabolic process"/>
    <property type="evidence" value="ECO:0007669"/>
    <property type="project" value="InterPro"/>
</dbReference>
<dbReference type="SUPFAM" id="SSF75005">
    <property type="entry name" value="Arabinanase/levansucrase/invertase"/>
    <property type="match status" value="1"/>
</dbReference>